<dbReference type="InterPro" id="IPR043167">
    <property type="entry name" value="LpxI_C_sf"/>
</dbReference>
<dbReference type="InterPro" id="IPR041255">
    <property type="entry name" value="LpxI_N"/>
</dbReference>
<proteinExistence type="predicted"/>
<name>A0A517QSB3_9PLAN</name>
<dbReference type="PANTHER" id="PTHR39962">
    <property type="entry name" value="BLL4848 PROTEIN"/>
    <property type="match status" value="1"/>
</dbReference>
<dbReference type="InterPro" id="IPR053174">
    <property type="entry name" value="LpxI"/>
</dbReference>
<evidence type="ECO:0000313" key="4">
    <source>
        <dbReference type="Proteomes" id="UP000315724"/>
    </source>
</evidence>
<evidence type="ECO:0000259" key="2">
    <source>
        <dbReference type="Pfam" id="PF17930"/>
    </source>
</evidence>
<dbReference type="Pfam" id="PF06230">
    <property type="entry name" value="LpxI_C"/>
    <property type="match status" value="1"/>
</dbReference>
<dbReference type="AlphaFoldDB" id="A0A517QSB3"/>
<evidence type="ECO:0000259" key="1">
    <source>
        <dbReference type="Pfam" id="PF06230"/>
    </source>
</evidence>
<dbReference type="Pfam" id="PF17930">
    <property type="entry name" value="LpxI_N"/>
    <property type="match status" value="1"/>
</dbReference>
<evidence type="ECO:0008006" key="5">
    <source>
        <dbReference type="Google" id="ProtNLM"/>
    </source>
</evidence>
<dbReference type="Gene3D" id="3.40.50.20">
    <property type="match status" value="1"/>
</dbReference>
<dbReference type="EMBL" id="CP036267">
    <property type="protein sequence ID" value="QDT34514.1"/>
    <property type="molecule type" value="Genomic_DNA"/>
</dbReference>
<accession>A0A517QSB3</accession>
<dbReference type="RefSeq" id="WP_145202568.1">
    <property type="nucleotide sequence ID" value="NZ_CP036267.1"/>
</dbReference>
<protein>
    <recommendedName>
        <fullName evidence="5">UDP-2,3-diacylglucosamine pyrophosphatase LpxI</fullName>
    </recommendedName>
</protein>
<feature type="domain" description="LpxI C-terminal" evidence="1">
    <location>
        <begin position="158"/>
        <end position="287"/>
    </location>
</feature>
<dbReference type="Proteomes" id="UP000315724">
    <property type="component" value="Chromosome"/>
</dbReference>
<gene>
    <name evidence="3" type="ORF">Mal48_37750</name>
</gene>
<dbReference type="KEGG" id="tpol:Mal48_37750"/>
<sequence>MSDSYRERILSIPPRPGDRVGLLAGWGRFPIVFAKTAKEQGFSVQCIGIEGMASDELADVCDHYRTAPLARIGRAVRYFQKRRVTQAVMAGKVEKKVLFDPFRLWRLWPDWRTAVMWVRHTANKKDDTILLAVIREFEQDGIHFRSALEFCPEILVKHGFLTKKHPSAAQWKDIHFGWEMAKKMGELDIGQSIVVNDTAVIAVEAIEGTDLCIRRAGTLCRRGGMTVVKVAKPNQDMRFDVPTIGLQTLQTMRESGARVLAIESGMTIILDEPEVLKLADKLGIAIVSIKAEELKLRAVA</sequence>
<dbReference type="Gene3D" id="3.40.140.80">
    <property type="match status" value="1"/>
</dbReference>
<dbReference type="InterPro" id="IPR010415">
    <property type="entry name" value="LpxI_C"/>
</dbReference>
<reference evidence="3 4" key="1">
    <citation type="submission" date="2019-02" db="EMBL/GenBank/DDBJ databases">
        <title>Deep-cultivation of Planctomycetes and their phenomic and genomic characterization uncovers novel biology.</title>
        <authorList>
            <person name="Wiegand S."/>
            <person name="Jogler M."/>
            <person name="Boedeker C."/>
            <person name="Pinto D."/>
            <person name="Vollmers J."/>
            <person name="Rivas-Marin E."/>
            <person name="Kohn T."/>
            <person name="Peeters S.H."/>
            <person name="Heuer A."/>
            <person name="Rast P."/>
            <person name="Oberbeckmann S."/>
            <person name="Bunk B."/>
            <person name="Jeske O."/>
            <person name="Meyerdierks A."/>
            <person name="Storesund J.E."/>
            <person name="Kallscheuer N."/>
            <person name="Luecker S."/>
            <person name="Lage O.M."/>
            <person name="Pohl T."/>
            <person name="Merkel B.J."/>
            <person name="Hornburger P."/>
            <person name="Mueller R.-W."/>
            <person name="Bruemmer F."/>
            <person name="Labrenz M."/>
            <person name="Spormann A.M."/>
            <person name="Op den Camp H."/>
            <person name="Overmann J."/>
            <person name="Amann R."/>
            <person name="Jetten M.S.M."/>
            <person name="Mascher T."/>
            <person name="Medema M.H."/>
            <person name="Devos D.P."/>
            <person name="Kaster A.-K."/>
            <person name="Ovreas L."/>
            <person name="Rohde M."/>
            <person name="Galperin M.Y."/>
            <person name="Jogler C."/>
        </authorList>
    </citation>
    <scope>NUCLEOTIDE SEQUENCE [LARGE SCALE GENOMIC DNA]</scope>
    <source>
        <strain evidence="3 4">Mal48</strain>
    </source>
</reference>
<feature type="domain" description="LpxI N-terminal" evidence="2">
    <location>
        <begin position="19"/>
        <end position="153"/>
    </location>
</feature>
<keyword evidence="4" id="KW-1185">Reference proteome</keyword>
<evidence type="ECO:0000313" key="3">
    <source>
        <dbReference type="EMBL" id="QDT34514.1"/>
    </source>
</evidence>
<dbReference type="OrthoDB" id="9789836at2"/>
<organism evidence="3 4">
    <name type="scientific">Thalassoglobus polymorphus</name>
    <dbReference type="NCBI Taxonomy" id="2527994"/>
    <lineage>
        <taxon>Bacteria</taxon>
        <taxon>Pseudomonadati</taxon>
        <taxon>Planctomycetota</taxon>
        <taxon>Planctomycetia</taxon>
        <taxon>Planctomycetales</taxon>
        <taxon>Planctomycetaceae</taxon>
        <taxon>Thalassoglobus</taxon>
    </lineage>
</organism>
<dbReference type="PANTHER" id="PTHR39962:SF1">
    <property type="entry name" value="LPXI FAMILY PROTEIN"/>
    <property type="match status" value="1"/>
</dbReference>